<dbReference type="EMBL" id="HBHX01034497">
    <property type="protein sequence ID" value="CAE0118449.1"/>
    <property type="molecule type" value="Transcribed_RNA"/>
</dbReference>
<accession>A0A7S3AXE9</accession>
<dbReference type="AlphaFoldDB" id="A0A7S3AXE9"/>
<protein>
    <submittedName>
        <fullName evidence="1">Uncharacterized protein</fullName>
    </submittedName>
</protein>
<gene>
    <name evidence="1" type="ORF">HERI1096_LOCUS19148</name>
</gene>
<evidence type="ECO:0000313" key="1">
    <source>
        <dbReference type="EMBL" id="CAE0118449.1"/>
    </source>
</evidence>
<name>A0A7S3AXE9_9EUKA</name>
<reference evidence="1" key="1">
    <citation type="submission" date="2021-01" db="EMBL/GenBank/DDBJ databases">
        <authorList>
            <person name="Corre E."/>
            <person name="Pelletier E."/>
            <person name="Niang G."/>
            <person name="Scheremetjew M."/>
            <person name="Finn R."/>
            <person name="Kale V."/>
            <person name="Holt S."/>
            <person name="Cochrane G."/>
            <person name="Meng A."/>
            <person name="Brown T."/>
            <person name="Cohen L."/>
        </authorList>
    </citation>
    <scope>NUCLEOTIDE SEQUENCE</scope>
    <source>
        <strain evidence="1">CCMP281</strain>
    </source>
</reference>
<proteinExistence type="predicted"/>
<organism evidence="1">
    <name type="scientific">Haptolina ericina</name>
    <dbReference type="NCBI Taxonomy" id="156174"/>
    <lineage>
        <taxon>Eukaryota</taxon>
        <taxon>Haptista</taxon>
        <taxon>Haptophyta</taxon>
        <taxon>Prymnesiophyceae</taxon>
        <taxon>Prymnesiales</taxon>
        <taxon>Prymnesiaceae</taxon>
        <taxon>Haptolina</taxon>
    </lineage>
</organism>
<sequence length="111" mass="12354">MLLLLRPEEKASVCVDSIRADIAAAFPLAATKQTAGLVHVSLARVISLPLTEYGANSSAARTASEVCERWTARLRGLRTSARGMVYVREKQMMTLEGDWHRLPFGRRRARD</sequence>